<dbReference type="InterPro" id="IPR050815">
    <property type="entry name" value="TF_fung"/>
</dbReference>
<dbReference type="Gene3D" id="4.10.240.10">
    <property type="entry name" value="Zn(2)-C6 fungal-type DNA-binding domain"/>
    <property type="match status" value="2"/>
</dbReference>
<dbReference type="CDD" id="cd00067">
    <property type="entry name" value="GAL4"/>
    <property type="match status" value="2"/>
</dbReference>
<dbReference type="PROSITE" id="PS00463">
    <property type="entry name" value="ZN2_CY6_FUNGAL_1"/>
    <property type="match status" value="2"/>
</dbReference>
<dbReference type="InterPro" id="IPR036864">
    <property type="entry name" value="Zn2-C6_fun-type_DNA-bd_sf"/>
</dbReference>
<feature type="region of interest" description="Disordered" evidence="6">
    <location>
        <begin position="106"/>
        <end position="149"/>
    </location>
</feature>
<comment type="caution">
    <text evidence="8">The sequence shown here is derived from an EMBL/GenBank/DDBJ whole genome shotgun (WGS) entry which is preliminary data.</text>
</comment>
<dbReference type="PROSITE" id="PS50048">
    <property type="entry name" value="ZN2_CY6_FUNGAL_2"/>
    <property type="match status" value="2"/>
</dbReference>
<protein>
    <recommendedName>
        <fullName evidence="7">Zn(2)-C6 fungal-type domain-containing protein</fullName>
    </recommendedName>
</protein>
<feature type="non-terminal residue" evidence="8">
    <location>
        <position position="1"/>
    </location>
</feature>
<dbReference type="SMART" id="SM00906">
    <property type="entry name" value="Fungal_trans"/>
    <property type="match status" value="1"/>
</dbReference>
<dbReference type="Pfam" id="PF04082">
    <property type="entry name" value="Fungal_trans"/>
    <property type="match status" value="1"/>
</dbReference>
<evidence type="ECO:0000259" key="7">
    <source>
        <dbReference type="PROSITE" id="PS50048"/>
    </source>
</evidence>
<dbReference type="AlphaFoldDB" id="A0A9P4YCL1"/>
<dbReference type="GeneID" id="63832622"/>
<evidence type="ECO:0000256" key="5">
    <source>
        <dbReference type="ARBA" id="ARBA00023242"/>
    </source>
</evidence>
<dbReference type="OrthoDB" id="4685598at2759"/>
<keyword evidence="2" id="KW-0479">Metal-binding</keyword>
<evidence type="ECO:0000313" key="9">
    <source>
        <dbReference type="Proteomes" id="UP000803844"/>
    </source>
</evidence>
<dbReference type="EMBL" id="MU032344">
    <property type="protein sequence ID" value="KAF3770878.1"/>
    <property type="molecule type" value="Genomic_DNA"/>
</dbReference>
<feature type="non-terminal residue" evidence="8">
    <location>
        <position position="513"/>
    </location>
</feature>
<keyword evidence="5" id="KW-0539">Nucleus</keyword>
<comment type="subcellular location">
    <subcellularLocation>
        <location evidence="1">Nucleus</location>
    </subcellularLocation>
</comment>
<dbReference type="InterPro" id="IPR001138">
    <property type="entry name" value="Zn2Cys6_DnaBD"/>
</dbReference>
<dbReference type="PANTHER" id="PTHR47338">
    <property type="entry name" value="ZN(II)2CYS6 TRANSCRIPTION FACTOR (EUROFUNG)-RELATED"/>
    <property type="match status" value="1"/>
</dbReference>
<evidence type="ECO:0000256" key="1">
    <source>
        <dbReference type="ARBA" id="ARBA00004123"/>
    </source>
</evidence>
<dbReference type="GO" id="GO:0000981">
    <property type="term" value="F:DNA-binding transcription factor activity, RNA polymerase II-specific"/>
    <property type="evidence" value="ECO:0007669"/>
    <property type="project" value="InterPro"/>
</dbReference>
<dbReference type="GO" id="GO:0006351">
    <property type="term" value="P:DNA-templated transcription"/>
    <property type="evidence" value="ECO:0007669"/>
    <property type="project" value="InterPro"/>
</dbReference>
<dbReference type="GO" id="GO:0003677">
    <property type="term" value="F:DNA binding"/>
    <property type="evidence" value="ECO:0007669"/>
    <property type="project" value="InterPro"/>
</dbReference>
<keyword evidence="9" id="KW-1185">Reference proteome</keyword>
<feature type="compositionally biased region" description="Low complexity" evidence="6">
    <location>
        <begin position="106"/>
        <end position="119"/>
    </location>
</feature>
<keyword evidence="3" id="KW-0805">Transcription regulation</keyword>
<feature type="compositionally biased region" description="Polar residues" evidence="6">
    <location>
        <begin position="127"/>
        <end position="149"/>
    </location>
</feature>
<evidence type="ECO:0000256" key="2">
    <source>
        <dbReference type="ARBA" id="ARBA00022723"/>
    </source>
</evidence>
<evidence type="ECO:0000256" key="6">
    <source>
        <dbReference type="SAM" id="MobiDB-lite"/>
    </source>
</evidence>
<dbReference type="SUPFAM" id="SSF57701">
    <property type="entry name" value="Zn2/Cys6 DNA-binding domain"/>
    <property type="match status" value="2"/>
</dbReference>
<sequence length="513" mass="57388">KHSRQSPHTCSACRSRKVRCDGRRDICRNCERLDLECSFQGQELSIRGPDRRRTRRACLPCRNRKARCSGLTPACQRCLDLGFKCIYESPAAAAAVTSRRVVVPSRVHNSSPPTSTPPSNVLLPQSPRANSSEPRTSENNPEDISSFPSDSQSLQALDAFFQHLHHVPVFAFLHKATVMEDYRARVLDRALLLALAGITTALMDGGPDGRERGSTYVDLAESIVVSGREEPGLARVQALILIIKFREYQARFSSVFILTAIAMRFAMALRLNYEDHSMHPLTREVRRRAWWSLFMIDTQVASGYDDFSLSTVGRAYIQLPCSEQDFSLGLARPVDKLEINIAAARAPIESSELNPLAQVVRVKWLRYKTLQSTIRIVATTQVDLGDEVKSLQEDLDAFSAQLPAGLQLSEQNARLHAYWTSFSAYATIHIIWFAVRMIVYRLALPGVKEALPGHVLRRLDPSIAMHCHTRCLEAANLMADALKLLLACRAKTSVVDLDLASCTYQCARILFHL</sequence>
<dbReference type="SMART" id="SM00066">
    <property type="entry name" value="GAL4"/>
    <property type="match status" value="2"/>
</dbReference>
<name>A0A9P4YCL1_CRYP1</name>
<dbReference type="GO" id="GO:0005634">
    <property type="term" value="C:nucleus"/>
    <property type="evidence" value="ECO:0007669"/>
    <property type="project" value="UniProtKB-SubCell"/>
</dbReference>
<dbReference type="RefSeq" id="XP_040781839.1">
    <property type="nucleotide sequence ID" value="XM_040915493.1"/>
</dbReference>
<dbReference type="PANTHER" id="PTHR47338:SF7">
    <property type="entry name" value="ZN(II)2CYS6 TRANSCRIPTION FACTOR (EUROFUNG)"/>
    <property type="match status" value="1"/>
</dbReference>
<dbReference type="CDD" id="cd12148">
    <property type="entry name" value="fungal_TF_MHR"/>
    <property type="match status" value="1"/>
</dbReference>
<gene>
    <name evidence="8" type="ORF">M406DRAFT_217057</name>
</gene>
<evidence type="ECO:0000256" key="3">
    <source>
        <dbReference type="ARBA" id="ARBA00023015"/>
    </source>
</evidence>
<organism evidence="8 9">
    <name type="scientific">Cryphonectria parasitica (strain ATCC 38755 / EP155)</name>
    <dbReference type="NCBI Taxonomy" id="660469"/>
    <lineage>
        <taxon>Eukaryota</taxon>
        <taxon>Fungi</taxon>
        <taxon>Dikarya</taxon>
        <taxon>Ascomycota</taxon>
        <taxon>Pezizomycotina</taxon>
        <taxon>Sordariomycetes</taxon>
        <taxon>Sordariomycetidae</taxon>
        <taxon>Diaporthales</taxon>
        <taxon>Cryphonectriaceae</taxon>
        <taxon>Cryphonectria-Endothia species complex</taxon>
        <taxon>Cryphonectria</taxon>
    </lineage>
</organism>
<feature type="domain" description="Zn(2)-C6 fungal-type" evidence="7">
    <location>
        <begin position="57"/>
        <end position="87"/>
    </location>
</feature>
<evidence type="ECO:0000313" key="8">
    <source>
        <dbReference type="EMBL" id="KAF3770878.1"/>
    </source>
</evidence>
<evidence type="ECO:0000256" key="4">
    <source>
        <dbReference type="ARBA" id="ARBA00023163"/>
    </source>
</evidence>
<accession>A0A9P4YCL1</accession>
<dbReference type="Pfam" id="PF00172">
    <property type="entry name" value="Zn_clus"/>
    <property type="match status" value="2"/>
</dbReference>
<dbReference type="InterPro" id="IPR007219">
    <property type="entry name" value="XnlR_reg_dom"/>
</dbReference>
<keyword evidence="4" id="KW-0804">Transcription</keyword>
<dbReference type="GO" id="GO:0008270">
    <property type="term" value="F:zinc ion binding"/>
    <property type="evidence" value="ECO:0007669"/>
    <property type="project" value="InterPro"/>
</dbReference>
<feature type="domain" description="Zn(2)-C6 fungal-type" evidence="7">
    <location>
        <begin position="9"/>
        <end position="39"/>
    </location>
</feature>
<reference evidence="8" key="1">
    <citation type="journal article" date="2020" name="Phytopathology">
        <title>Genome sequence of the chestnut blight fungus Cryphonectria parasitica EP155: A fundamental resource for an archetypical invasive plant pathogen.</title>
        <authorList>
            <person name="Crouch J.A."/>
            <person name="Dawe A."/>
            <person name="Aerts A."/>
            <person name="Barry K."/>
            <person name="Churchill A.C.L."/>
            <person name="Grimwood J."/>
            <person name="Hillman B."/>
            <person name="Milgroom M.G."/>
            <person name="Pangilinan J."/>
            <person name="Smith M."/>
            <person name="Salamov A."/>
            <person name="Schmutz J."/>
            <person name="Yadav J."/>
            <person name="Grigoriev I.V."/>
            <person name="Nuss D."/>
        </authorList>
    </citation>
    <scope>NUCLEOTIDE SEQUENCE</scope>
    <source>
        <strain evidence="8">EP155</strain>
    </source>
</reference>
<dbReference type="Proteomes" id="UP000803844">
    <property type="component" value="Unassembled WGS sequence"/>
</dbReference>
<proteinExistence type="predicted"/>